<dbReference type="Proteomes" id="UP001311915">
    <property type="component" value="Unassembled WGS sequence"/>
</dbReference>
<comment type="caution">
    <text evidence="1">The sequence shown here is derived from an EMBL/GenBank/DDBJ whole genome shotgun (WGS) entry which is preliminary data.</text>
</comment>
<evidence type="ECO:0000313" key="1">
    <source>
        <dbReference type="EMBL" id="KAK4726798.1"/>
    </source>
</evidence>
<organism evidence="1 2">
    <name type="scientific">Solanum pinnatisectum</name>
    <name type="common">tansyleaf nightshade</name>
    <dbReference type="NCBI Taxonomy" id="50273"/>
    <lineage>
        <taxon>Eukaryota</taxon>
        <taxon>Viridiplantae</taxon>
        <taxon>Streptophyta</taxon>
        <taxon>Embryophyta</taxon>
        <taxon>Tracheophyta</taxon>
        <taxon>Spermatophyta</taxon>
        <taxon>Magnoliopsida</taxon>
        <taxon>eudicotyledons</taxon>
        <taxon>Gunneridae</taxon>
        <taxon>Pentapetalae</taxon>
        <taxon>asterids</taxon>
        <taxon>lamiids</taxon>
        <taxon>Solanales</taxon>
        <taxon>Solanaceae</taxon>
        <taxon>Solanoideae</taxon>
        <taxon>Solaneae</taxon>
        <taxon>Solanum</taxon>
    </lineage>
</organism>
<sequence>MRDPEQRESLLHWMARHIADEGQSTEWVCDMTQLIRKVTLSFAAKFWWFIIQARLSPHRRTIL</sequence>
<keyword evidence="2" id="KW-1185">Reference proteome</keyword>
<dbReference type="AlphaFoldDB" id="A0AAV9LMS2"/>
<protein>
    <submittedName>
        <fullName evidence="1">Uncharacterized protein</fullName>
    </submittedName>
</protein>
<accession>A0AAV9LMS2</accession>
<name>A0AAV9LMS2_9SOLN</name>
<gene>
    <name evidence="1" type="ORF">R3W88_031715</name>
</gene>
<dbReference type="EMBL" id="JAWPEI010000005">
    <property type="protein sequence ID" value="KAK4726798.1"/>
    <property type="molecule type" value="Genomic_DNA"/>
</dbReference>
<evidence type="ECO:0000313" key="2">
    <source>
        <dbReference type="Proteomes" id="UP001311915"/>
    </source>
</evidence>
<proteinExistence type="predicted"/>
<reference evidence="1 2" key="1">
    <citation type="submission" date="2023-10" db="EMBL/GenBank/DDBJ databases">
        <title>Genome-Wide Identification Analysis in wild type Solanum Pinnatisectum Reveals Some Genes Defensing Phytophthora Infestans.</title>
        <authorList>
            <person name="Sun C."/>
        </authorList>
    </citation>
    <scope>NUCLEOTIDE SEQUENCE [LARGE SCALE GENOMIC DNA]</scope>
    <source>
        <strain evidence="1">LQN</strain>
        <tissue evidence="1">Leaf</tissue>
    </source>
</reference>